<name>A0ABP9YAV7_9FUNG</name>
<sequence length="718" mass="82535">MSTTSVVKRQLKHKEDQPRQKRFKVGKACFTSRSRPCSFSKDGEGEEEEEEEEEEEAFNSPIVSPIIDSPATKKIRQSNTMANSIVATEILNRLNKMIPGEGREGKWEFDNQRLTIHNNAKVTECKQPKVDLPSKPIQQHLIQLYFKHCYSTFPIIPKRLFFKQFESSTRKLLTSPILLLMIFAHGAQYQQKSIMDSDLYFKQAKMLLDYELNNSSQSTIIALTLMSLYETGNNQCNTMYCVMAIQLCFDLDLLKNYTSEFIELRKRICWSCYYLDKLIHSQLGQPWILKSKDIKLDMPLLQPGDDVIEHEILEGFVSTIKLLQITEKIQYQQYQQQQQQGGADELSNWLRSLPLHLQPDSLTNRLTCQLHLLYNFIELSVLKPYSFGTTKPNQQKPITIATNLTRLITILATNQTWIFNYNFTTYALFESIKIHLKNCGSININTAQHARFMFQQSMQTMQSLLILDQKRNAITSTITNFLTTLDQALTDADLNGEDMMTPFVLGSLNARNGVEEERQQWSKLDYFSNGLIHPPVVKSKSNLYYHLPLYNNNNNNSNNYSNHLFQNSWRTQPQTQPQTQTQTPAELLLNQTQTSDIAALVAQIQDTNEGNKSSNASETTTSTPTNNNEDILYSLLSDQQPETQPEPVSEPQQNIQQHQQQRHYNSFSYPYTNVGLGIYASAHQHHNDVIRQHLPNSRSVSMTHQGQVIVATDNHGHQ</sequence>
<dbReference type="EMBL" id="BAABUJ010000028">
    <property type="protein sequence ID" value="GAA5803437.1"/>
    <property type="molecule type" value="Genomic_DNA"/>
</dbReference>
<gene>
    <name evidence="7" type="ORF">HPULCUR_008919</name>
</gene>
<evidence type="ECO:0000313" key="8">
    <source>
        <dbReference type="Proteomes" id="UP001476247"/>
    </source>
</evidence>
<evidence type="ECO:0000256" key="2">
    <source>
        <dbReference type="ARBA" id="ARBA00022723"/>
    </source>
</evidence>
<evidence type="ECO:0000256" key="3">
    <source>
        <dbReference type="ARBA" id="ARBA00023125"/>
    </source>
</evidence>
<accession>A0ABP9YAV7</accession>
<organism evidence="7 8">
    <name type="scientific">Helicostylum pulchrum</name>
    <dbReference type="NCBI Taxonomy" id="562976"/>
    <lineage>
        <taxon>Eukaryota</taxon>
        <taxon>Fungi</taxon>
        <taxon>Fungi incertae sedis</taxon>
        <taxon>Mucoromycota</taxon>
        <taxon>Mucoromycotina</taxon>
        <taxon>Mucoromycetes</taxon>
        <taxon>Mucorales</taxon>
        <taxon>Mucorineae</taxon>
        <taxon>Mucoraceae</taxon>
        <taxon>Helicostylum</taxon>
    </lineage>
</organism>
<protein>
    <recommendedName>
        <fullName evidence="6">Xylanolytic transcriptional activator regulatory domain-containing protein</fullName>
    </recommendedName>
</protein>
<feature type="compositionally biased region" description="Acidic residues" evidence="5">
    <location>
        <begin position="44"/>
        <end position="57"/>
    </location>
</feature>
<evidence type="ECO:0000256" key="4">
    <source>
        <dbReference type="ARBA" id="ARBA00023242"/>
    </source>
</evidence>
<dbReference type="InterPro" id="IPR050987">
    <property type="entry name" value="AtrR-like"/>
</dbReference>
<dbReference type="Pfam" id="PF04082">
    <property type="entry name" value="Fungal_trans"/>
    <property type="match status" value="1"/>
</dbReference>
<feature type="region of interest" description="Disordered" evidence="5">
    <location>
        <begin position="606"/>
        <end position="662"/>
    </location>
</feature>
<keyword evidence="8" id="KW-1185">Reference proteome</keyword>
<comment type="caution">
    <text evidence="7">The sequence shown here is derived from an EMBL/GenBank/DDBJ whole genome shotgun (WGS) entry which is preliminary data.</text>
</comment>
<proteinExistence type="predicted"/>
<dbReference type="InterPro" id="IPR007219">
    <property type="entry name" value="XnlR_reg_dom"/>
</dbReference>
<keyword evidence="2" id="KW-0479">Metal-binding</keyword>
<evidence type="ECO:0000256" key="5">
    <source>
        <dbReference type="SAM" id="MobiDB-lite"/>
    </source>
</evidence>
<feature type="domain" description="Xylanolytic transcriptional activator regulatory" evidence="6">
    <location>
        <begin position="237"/>
        <end position="305"/>
    </location>
</feature>
<keyword evidence="4" id="KW-0539">Nucleus</keyword>
<feature type="compositionally biased region" description="Low complexity" evidence="5">
    <location>
        <begin position="611"/>
        <end position="628"/>
    </location>
</feature>
<evidence type="ECO:0000256" key="1">
    <source>
        <dbReference type="ARBA" id="ARBA00004123"/>
    </source>
</evidence>
<feature type="region of interest" description="Disordered" evidence="5">
    <location>
        <begin position="1"/>
        <end position="75"/>
    </location>
</feature>
<dbReference type="SMART" id="SM00906">
    <property type="entry name" value="Fungal_trans"/>
    <property type="match status" value="1"/>
</dbReference>
<dbReference type="PANTHER" id="PTHR46910">
    <property type="entry name" value="TRANSCRIPTION FACTOR PDR1"/>
    <property type="match status" value="1"/>
</dbReference>
<evidence type="ECO:0000313" key="7">
    <source>
        <dbReference type="EMBL" id="GAA5803437.1"/>
    </source>
</evidence>
<reference evidence="7 8" key="1">
    <citation type="submission" date="2024-04" db="EMBL/GenBank/DDBJ databases">
        <title>genome sequences of Mucor flavus KT1a and Helicostylum pulchrum KT1b strains isolation_sourced from the surface of a dry-aged beef.</title>
        <authorList>
            <person name="Toyotome T."/>
            <person name="Hosono M."/>
            <person name="Torimaru M."/>
            <person name="Fukuda K."/>
            <person name="Mikami N."/>
        </authorList>
    </citation>
    <scope>NUCLEOTIDE SEQUENCE [LARGE SCALE GENOMIC DNA]</scope>
    <source>
        <strain evidence="7 8">KT1b</strain>
    </source>
</reference>
<dbReference type="Proteomes" id="UP001476247">
    <property type="component" value="Unassembled WGS sequence"/>
</dbReference>
<evidence type="ECO:0000259" key="6">
    <source>
        <dbReference type="SMART" id="SM00906"/>
    </source>
</evidence>
<comment type="subcellular location">
    <subcellularLocation>
        <location evidence="1">Nucleus</location>
    </subcellularLocation>
</comment>
<dbReference type="CDD" id="cd12148">
    <property type="entry name" value="fungal_TF_MHR"/>
    <property type="match status" value="1"/>
</dbReference>
<keyword evidence="3" id="KW-0238">DNA-binding</keyword>
<dbReference type="PANTHER" id="PTHR46910:SF3">
    <property type="entry name" value="HALOTOLERANCE PROTEIN 9-RELATED"/>
    <property type="match status" value="1"/>
</dbReference>